<dbReference type="Pfam" id="PF01425">
    <property type="entry name" value="Amidase"/>
    <property type="match status" value="1"/>
</dbReference>
<evidence type="ECO:0000313" key="5">
    <source>
        <dbReference type="Proteomes" id="UP001305779"/>
    </source>
</evidence>
<evidence type="ECO:0000256" key="1">
    <source>
        <dbReference type="ARBA" id="ARBA00009199"/>
    </source>
</evidence>
<comment type="caution">
    <text evidence="4">The sequence shown here is derived from an EMBL/GenBank/DDBJ whole genome shotgun (WGS) entry which is preliminary data.</text>
</comment>
<protein>
    <recommendedName>
        <fullName evidence="3">Amidase domain-containing protein</fullName>
    </recommendedName>
</protein>
<keyword evidence="2" id="KW-0378">Hydrolase</keyword>
<feature type="domain" description="Amidase" evidence="3">
    <location>
        <begin position="77"/>
        <end position="537"/>
    </location>
</feature>
<dbReference type="PIRSF" id="PIRSF001221">
    <property type="entry name" value="Amidase_fungi"/>
    <property type="match status" value="1"/>
</dbReference>
<dbReference type="InterPro" id="IPR023631">
    <property type="entry name" value="Amidase_dom"/>
</dbReference>
<reference evidence="4 5" key="1">
    <citation type="journal article" date="2023" name="G3 (Bethesda)">
        <title>A chromosome-level genome assembly of Zasmidium syzygii isolated from banana leaves.</title>
        <authorList>
            <person name="van Westerhoven A.C."/>
            <person name="Mehrabi R."/>
            <person name="Talebi R."/>
            <person name="Steentjes M.B.F."/>
            <person name="Corcolon B."/>
            <person name="Chong P.A."/>
            <person name="Kema G.H.J."/>
            <person name="Seidl M.F."/>
        </authorList>
    </citation>
    <scope>NUCLEOTIDE SEQUENCE [LARGE SCALE GENOMIC DNA]</scope>
    <source>
        <strain evidence="4 5">P124</strain>
    </source>
</reference>
<accession>A0ABR0EGS1</accession>
<sequence length="551" mass="59961">MSTTYQEVALRAQAGVLDSIPKKWRLTPAQLELVEDANVIDVPLTCGILTSEQIAITEQTATELLSKLAAGKLSSVDVTEAFCARAAIAHQLTNCIMEFFPEEALRTAAALDEHLAKTGKPLGPLHGLPVCLKDMWDCQGHRSTFGFVAWYDQIAEKDAVLVKHLRESGAVFHAKTTMPQTGMMLETKSNLWGTTHNPFNRSLLSGGSSGGDGVLVAMKGSPISPSTDIGGSIRVPAAYNGNYSIKPTAERIPRRGLKSPAPGNLSIKVSCGPQCHSDADMKLFTQLINASPASKYAYEPGIATVPWRNVSSPRKLSIGLWEFDGVVKPQPPIQRALKEAAQKLVDAGHEVIPITMPFDCWEVLVTTRKLFFQTGFQEGKAVMHSVGEEMMAGVKFALQAFNTKMLSVTELFACNNLMGKYKVQMAEWWNSTSSKTSSGRPIDAILCPSSAVVGSRHDTPGYVGYTSLFNILDYPAATIPWKEFKISESKDPKDTTYTPLQSNPYDALAHEAYDPALLAAQPMSLQIVGRPFEDEETIEITAVVDRILNPA</sequence>
<evidence type="ECO:0000313" key="4">
    <source>
        <dbReference type="EMBL" id="KAK4500485.1"/>
    </source>
</evidence>
<dbReference type="Proteomes" id="UP001305779">
    <property type="component" value="Unassembled WGS sequence"/>
</dbReference>
<comment type="similarity">
    <text evidence="1">Belongs to the amidase family.</text>
</comment>
<dbReference type="Gene3D" id="3.90.1300.10">
    <property type="entry name" value="Amidase signature (AS) domain"/>
    <property type="match status" value="1"/>
</dbReference>
<organism evidence="4 5">
    <name type="scientific">Zasmidium cellare</name>
    <name type="common">Wine cellar mold</name>
    <name type="synonym">Racodium cellare</name>
    <dbReference type="NCBI Taxonomy" id="395010"/>
    <lineage>
        <taxon>Eukaryota</taxon>
        <taxon>Fungi</taxon>
        <taxon>Dikarya</taxon>
        <taxon>Ascomycota</taxon>
        <taxon>Pezizomycotina</taxon>
        <taxon>Dothideomycetes</taxon>
        <taxon>Dothideomycetidae</taxon>
        <taxon>Mycosphaerellales</taxon>
        <taxon>Mycosphaerellaceae</taxon>
        <taxon>Zasmidium</taxon>
    </lineage>
</organism>
<keyword evidence="5" id="KW-1185">Reference proteome</keyword>
<dbReference type="InterPro" id="IPR036928">
    <property type="entry name" value="AS_sf"/>
</dbReference>
<proteinExistence type="inferred from homology"/>
<evidence type="ECO:0000256" key="2">
    <source>
        <dbReference type="ARBA" id="ARBA00022801"/>
    </source>
</evidence>
<dbReference type="PANTHER" id="PTHR46072">
    <property type="entry name" value="AMIDASE-RELATED-RELATED"/>
    <property type="match status" value="1"/>
</dbReference>
<name>A0ABR0EGS1_ZASCE</name>
<gene>
    <name evidence="4" type="ORF">PRZ48_008674</name>
</gene>
<dbReference type="EMBL" id="JAXOVC010000006">
    <property type="protein sequence ID" value="KAK4500485.1"/>
    <property type="molecule type" value="Genomic_DNA"/>
</dbReference>
<evidence type="ECO:0000259" key="3">
    <source>
        <dbReference type="Pfam" id="PF01425"/>
    </source>
</evidence>
<dbReference type="SUPFAM" id="SSF75304">
    <property type="entry name" value="Amidase signature (AS) enzymes"/>
    <property type="match status" value="1"/>
</dbReference>